<keyword evidence="8" id="KW-1185">Reference proteome</keyword>
<feature type="transmembrane region" description="Helical" evidence="5">
    <location>
        <begin position="285"/>
        <end position="314"/>
    </location>
</feature>
<dbReference type="Pfam" id="PF00324">
    <property type="entry name" value="AA_permease"/>
    <property type="match status" value="1"/>
</dbReference>
<accession>A0ABY8QT77</accession>
<dbReference type="Proteomes" id="UP001209083">
    <property type="component" value="Chromosome"/>
</dbReference>
<dbReference type="PIRSF" id="PIRSF006060">
    <property type="entry name" value="AA_transporter"/>
    <property type="match status" value="1"/>
</dbReference>
<evidence type="ECO:0000256" key="2">
    <source>
        <dbReference type="ARBA" id="ARBA00022692"/>
    </source>
</evidence>
<feature type="transmembrane region" description="Helical" evidence="5">
    <location>
        <begin position="200"/>
        <end position="218"/>
    </location>
</feature>
<dbReference type="PANTHER" id="PTHR42770">
    <property type="entry name" value="AMINO ACID TRANSPORTER-RELATED"/>
    <property type="match status" value="1"/>
</dbReference>
<feature type="transmembrane region" description="Helical" evidence="5">
    <location>
        <begin position="130"/>
        <end position="151"/>
    </location>
</feature>
<dbReference type="RefSeq" id="WP_349638246.1">
    <property type="nucleotide sequence ID" value="NZ_CP090958.1"/>
</dbReference>
<reference evidence="7 8" key="1">
    <citation type="submission" date="2023-05" db="EMBL/GenBank/DDBJ databases">
        <title>Lithophilousrod everest ZFBP1038 complete genpme.</title>
        <authorList>
            <person name="Tian M."/>
        </authorList>
    </citation>
    <scope>NUCLEOTIDE SEQUENCE [LARGE SCALE GENOMIC DNA]</scope>
    <source>
        <strain evidence="7 8">ZFBP1038</strain>
    </source>
</reference>
<comment type="subcellular location">
    <subcellularLocation>
        <location evidence="1">Membrane</location>
        <topology evidence="1">Multi-pass membrane protein</topology>
    </subcellularLocation>
</comment>
<organism evidence="7 8">
    <name type="scientific">Saxibacter everestensis</name>
    <dbReference type="NCBI Taxonomy" id="2909229"/>
    <lineage>
        <taxon>Bacteria</taxon>
        <taxon>Bacillati</taxon>
        <taxon>Actinomycetota</taxon>
        <taxon>Actinomycetes</taxon>
        <taxon>Micrococcales</taxon>
        <taxon>Brevibacteriaceae</taxon>
        <taxon>Saxibacter</taxon>
    </lineage>
</organism>
<dbReference type="InterPro" id="IPR004841">
    <property type="entry name" value="AA-permease/SLC12A_dom"/>
</dbReference>
<dbReference type="InterPro" id="IPR050367">
    <property type="entry name" value="APC_superfamily"/>
</dbReference>
<keyword evidence="2 5" id="KW-0812">Transmembrane</keyword>
<evidence type="ECO:0000259" key="6">
    <source>
        <dbReference type="Pfam" id="PF00324"/>
    </source>
</evidence>
<feature type="transmembrane region" description="Helical" evidence="5">
    <location>
        <begin position="158"/>
        <end position="180"/>
    </location>
</feature>
<feature type="transmembrane region" description="Helical" evidence="5">
    <location>
        <begin position="56"/>
        <end position="77"/>
    </location>
</feature>
<feature type="transmembrane region" description="Helical" evidence="5">
    <location>
        <begin position="21"/>
        <end position="44"/>
    </location>
</feature>
<protein>
    <submittedName>
        <fullName evidence="7">APC family permease</fullName>
    </submittedName>
</protein>
<keyword evidence="3 5" id="KW-1133">Transmembrane helix</keyword>
<dbReference type="Gene3D" id="1.20.1740.10">
    <property type="entry name" value="Amino acid/polyamine transporter I"/>
    <property type="match status" value="1"/>
</dbReference>
<evidence type="ECO:0000256" key="5">
    <source>
        <dbReference type="SAM" id="Phobius"/>
    </source>
</evidence>
<feature type="transmembrane region" description="Helical" evidence="5">
    <location>
        <begin position="393"/>
        <end position="411"/>
    </location>
</feature>
<feature type="transmembrane region" description="Helical" evidence="5">
    <location>
        <begin position="97"/>
        <end position="124"/>
    </location>
</feature>
<dbReference type="EMBL" id="CP090958">
    <property type="protein sequence ID" value="WGW11456.1"/>
    <property type="molecule type" value="Genomic_DNA"/>
</dbReference>
<keyword evidence="4 5" id="KW-0472">Membrane</keyword>
<evidence type="ECO:0000313" key="8">
    <source>
        <dbReference type="Proteomes" id="UP001209083"/>
    </source>
</evidence>
<feature type="transmembrane region" description="Helical" evidence="5">
    <location>
        <begin position="417"/>
        <end position="435"/>
    </location>
</feature>
<evidence type="ECO:0000256" key="1">
    <source>
        <dbReference type="ARBA" id="ARBA00004141"/>
    </source>
</evidence>
<evidence type="ECO:0000256" key="4">
    <source>
        <dbReference type="ARBA" id="ARBA00023136"/>
    </source>
</evidence>
<evidence type="ECO:0000256" key="3">
    <source>
        <dbReference type="ARBA" id="ARBA00022989"/>
    </source>
</evidence>
<name>A0ABY8QT77_9MICO</name>
<feature type="transmembrane region" description="Helical" evidence="5">
    <location>
        <begin position="335"/>
        <end position="355"/>
    </location>
</feature>
<sequence length="458" mass="49430">MTANAVPPRTASERPRLRRSLGLTGLTIFGLTYLGLGAVFTVYGPGVEITDGHLPAAYILATATMLFTAYSYGRMAVKFPVAGSAYTYSQQSFGGNIGFLTGWTLMLDYLFLPMINFLLIGIYLNAQFPAIPQFVFTLAGLLIVLGLNIVGIKIVAKLNFLAVGLGVLITVLFVVFSIRFASSADAQVSLLTPLVPGEGGIGPIFAGAAVLALAFLGFDAVSTLSEEARRPKKDIPRAIMLTTLIGGGTFFVVALAGSLVYPDWRQITNLDAAGLEMMQRVGGSALQALFVVVYIVGTILCGAASQVSVSRILYSMGRDGILPRPFGYLHPRFRTPVFAAIVVSAFSLVALFISLDAAVTIINFGALAAFSMVNLSVIKSYLFDQRRRSPLDLFRYGLLPAVGFALTLWLWTSLTGFTFVVGLCWMLVGAVILAVRTRFFRRKPPMMDFSEREELEVS</sequence>
<evidence type="ECO:0000313" key="7">
    <source>
        <dbReference type="EMBL" id="WGW11456.1"/>
    </source>
</evidence>
<feature type="transmembrane region" description="Helical" evidence="5">
    <location>
        <begin position="238"/>
        <end position="261"/>
    </location>
</feature>
<feature type="transmembrane region" description="Helical" evidence="5">
    <location>
        <begin position="361"/>
        <end position="381"/>
    </location>
</feature>
<gene>
    <name evidence="7" type="ORF">LWF01_15385</name>
</gene>
<dbReference type="PANTHER" id="PTHR42770:SF8">
    <property type="entry name" value="PUTRESCINE IMPORTER PUUP"/>
    <property type="match status" value="1"/>
</dbReference>
<feature type="domain" description="Amino acid permease/ SLC12A" evidence="6">
    <location>
        <begin position="44"/>
        <end position="425"/>
    </location>
</feature>
<proteinExistence type="predicted"/>